<organism evidence="3 5">
    <name type="scientific">Snodgrassella alvi SCGC AB-598-J21</name>
    <dbReference type="NCBI Taxonomy" id="1385367"/>
    <lineage>
        <taxon>Bacteria</taxon>
        <taxon>Pseudomonadati</taxon>
        <taxon>Pseudomonadota</taxon>
        <taxon>Betaproteobacteria</taxon>
        <taxon>Neisseriales</taxon>
        <taxon>Neisseriaceae</taxon>
        <taxon>Snodgrassella</taxon>
    </lineage>
</organism>
<dbReference type="InterPro" id="IPR029047">
    <property type="entry name" value="HSP70_peptide-bd_sf"/>
</dbReference>
<keyword evidence="1" id="KW-0547">Nucleotide-binding</keyword>
<dbReference type="PANTHER" id="PTHR19375">
    <property type="entry name" value="HEAT SHOCK PROTEIN 70KDA"/>
    <property type="match status" value="1"/>
</dbReference>
<evidence type="ECO:0000313" key="4">
    <source>
        <dbReference type="EMBL" id="KEQ02129.1"/>
    </source>
</evidence>
<dbReference type="GO" id="GO:0005524">
    <property type="term" value="F:ATP binding"/>
    <property type="evidence" value="ECO:0007669"/>
    <property type="project" value="UniProtKB-KW"/>
</dbReference>
<proteinExistence type="predicted"/>
<keyword evidence="2" id="KW-0067">ATP-binding</keyword>
<sequence>MQANVLAGNKNDDEWLLLDVTPLSLGLETYGGLVEKVIPRNSTLPTARAQDFTTFKDGQTAMMIHVVQGERELVADCRSLA</sequence>
<comment type="caution">
    <text evidence="3">The sequence shown here is derived from an EMBL/GenBank/DDBJ whole genome shotgun (WGS) entry which is preliminary data.</text>
</comment>
<dbReference type="Pfam" id="PF00012">
    <property type="entry name" value="HSP70"/>
    <property type="match status" value="1"/>
</dbReference>
<name>A0A074VA09_9NEIS</name>
<evidence type="ECO:0000256" key="1">
    <source>
        <dbReference type="ARBA" id="ARBA00022741"/>
    </source>
</evidence>
<gene>
    <name evidence="4" type="ORF">SASC598J21_000880</name>
    <name evidence="3" type="ORF">SASC598J21_002480</name>
</gene>
<accession>A0A074VA09</accession>
<dbReference type="GO" id="GO:0140662">
    <property type="term" value="F:ATP-dependent protein folding chaperone"/>
    <property type="evidence" value="ECO:0007669"/>
    <property type="project" value="InterPro"/>
</dbReference>
<dbReference type="Proteomes" id="UP000027644">
    <property type="component" value="Unassembled WGS sequence"/>
</dbReference>
<protein>
    <submittedName>
        <fullName evidence="3">Molecular chaperone</fullName>
    </submittedName>
</protein>
<dbReference type="InterPro" id="IPR013126">
    <property type="entry name" value="Hsp_70_fam"/>
</dbReference>
<reference evidence="3 5" key="1">
    <citation type="journal article" date="2014" name="PLoS Genet.">
        <title>Hidden diversity in honey bee gut symbionts detected by single-cell genomics.</title>
        <authorList>
            <person name="Engel P."/>
            <person name="Stepanauskas R."/>
            <person name="Moran N."/>
        </authorList>
    </citation>
    <scope>NUCLEOTIDE SEQUENCE [LARGE SCALE GENOMIC DNA]</scope>
    <source>
        <strain evidence="3 5">SCGC AB-598-J21</strain>
    </source>
</reference>
<dbReference type="AlphaFoldDB" id="A0A074VA09"/>
<evidence type="ECO:0000256" key="2">
    <source>
        <dbReference type="ARBA" id="ARBA00022840"/>
    </source>
</evidence>
<dbReference type="Gene3D" id="2.60.34.10">
    <property type="entry name" value="Substrate Binding Domain Of DNAk, Chain A, domain 1"/>
    <property type="match status" value="1"/>
</dbReference>
<feature type="non-terminal residue" evidence="3">
    <location>
        <position position="81"/>
    </location>
</feature>
<evidence type="ECO:0000313" key="3">
    <source>
        <dbReference type="EMBL" id="KEQ01971.1"/>
    </source>
</evidence>
<dbReference type="EMBL" id="AVQL01000204">
    <property type="protein sequence ID" value="KEQ01971.1"/>
    <property type="molecule type" value="Genomic_DNA"/>
</dbReference>
<dbReference type="SUPFAM" id="SSF100920">
    <property type="entry name" value="Heat shock protein 70kD (HSP70), peptide-binding domain"/>
    <property type="match status" value="1"/>
</dbReference>
<evidence type="ECO:0000313" key="5">
    <source>
        <dbReference type="Proteomes" id="UP000027644"/>
    </source>
</evidence>
<dbReference type="EMBL" id="AVQL01000081">
    <property type="protein sequence ID" value="KEQ02129.1"/>
    <property type="molecule type" value="Genomic_DNA"/>
</dbReference>